<reference evidence="2" key="1">
    <citation type="submission" date="2023-07" db="EMBL/GenBank/DDBJ databases">
        <title>Chromosome-level Genome Assembly of Striped Snakehead (Channa striata).</title>
        <authorList>
            <person name="Liu H."/>
        </authorList>
    </citation>
    <scope>NUCLEOTIDE SEQUENCE</scope>
    <source>
        <strain evidence="2">Gz</strain>
        <tissue evidence="2">Muscle</tissue>
    </source>
</reference>
<gene>
    <name evidence="2" type="ORF">Q5P01_001150</name>
</gene>
<comment type="caution">
    <text evidence="2">The sequence shown here is derived from an EMBL/GenBank/DDBJ whole genome shotgun (WGS) entry which is preliminary data.</text>
</comment>
<sequence>MAISCPPRQIRLTPKRRVQQEPPDTPIGYRCKNLLAFFLHPPSTFHTSISSFLCSREKNEGGDERSIHLPASIDRSHRGLTHNPKARAHIERPGFVLSYRTCSMQPSLHTD</sequence>
<protein>
    <submittedName>
        <fullName evidence="2">Uncharacterized protein</fullName>
    </submittedName>
</protein>
<dbReference type="AlphaFoldDB" id="A0AA88T3N4"/>
<name>A0AA88T3N4_CHASR</name>
<feature type="region of interest" description="Disordered" evidence="1">
    <location>
        <begin position="1"/>
        <end position="25"/>
    </location>
</feature>
<keyword evidence="3" id="KW-1185">Reference proteome</keyword>
<proteinExistence type="predicted"/>
<organism evidence="2 3">
    <name type="scientific">Channa striata</name>
    <name type="common">Snakehead murrel</name>
    <name type="synonym">Ophicephalus striatus</name>
    <dbReference type="NCBI Taxonomy" id="64152"/>
    <lineage>
        <taxon>Eukaryota</taxon>
        <taxon>Metazoa</taxon>
        <taxon>Chordata</taxon>
        <taxon>Craniata</taxon>
        <taxon>Vertebrata</taxon>
        <taxon>Euteleostomi</taxon>
        <taxon>Actinopterygii</taxon>
        <taxon>Neopterygii</taxon>
        <taxon>Teleostei</taxon>
        <taxon>Neoteleostei</taxon>
        <taxon>Acanthomorphata</taxon>
        <taxon>Anabantaria</taxon>
        <taxon>Anabantiformes</taxon>
        <taxon>Channoidei</taxon>
        <taxon>Channidae</taxon>
        <taxon>Channa</taxon>
    </lineage>
</organism>
<evidence type="ECO:0000313" key="3">
    <source>
        <dbReference type="Proteomes" id="UP001187415"/>
    </source>
</evidence>
<evidence type="ECO:0000256" key="1">
    <source>
        <dbReference type="SAM" id="MobiDB-lite"/>
    </source>
</evidence>
<dbReference type="Proteomes" id="UP001187415">
    <property type="component" value="Unassembled WGS sequence"/>
</dbReference>
<dbReference type="EMBL" id="JAUPFM010000001">
    <property type="protein sequence ID" value="KAK2861617.1"/>
    <property type="molecule type" value="Genomic_DNA"/>
</dbReference>
<accession>A0AA88T3N4</accession>
<evidence type="ECO:0000313" key="2">
    <source>
        <dbReference type="EMBL" id="KAK2861617.1"/>
    </source>
</evidence>